<dbReference type="SUPFAM" id="SSF47473">
    <property type="entry name" value="EF-hand"/>
    <property type="match status" value="1"/>
</dbReference>
<dbReference type="InterPro" id="IPR039647">
    <property type="entry name" value="EF_hand_pair_protein_CML-like"/>
</dbReference>
<reference evidence="6 7" key="1">
    <citation type="journal article" date="2020" name="Mol. Plant">
        <title>The Chromosome-Based Rubber Tree Genome Provides New Insights into Spurge Genome Evolution and Rubber Biosynthesis.</title>
        <authorList>
            <person name="Liu J."/>
            <person name="Shi C."/>
            <person name="Shi C.C."/>
            <person name="Li W."/>
            <person name="Zhang Q.J."/>
            <person name="Zhang Y."/>
            <person name="Li K."/>
            <person name="Lu H.F."/>
            <person name="Shi C."/>
            <person name="Zhu S.T."/>
            <person name="Xiao Z.Y."/>
            <person name="Nan H."/>
            <person name="Yue Y."/>
            <person name="Zhu X.G."/>
            <person name="Wu Y."/>
            <person name="Hong X.N."/>
            <person name="Fan G.Y."/>
            <person name="Tong Y."/>
            <person name="Zhang D."/>
            <person name="Mao C.L."/>
            <person name="Liu Y.L."/>
            <person name="Hao S.J."/>
            <person name="Liu W.Q."/>
            <person name="Lv M.Q."/>
            <person name="Zhang H.B."/>
            <person name="Liu Y."/>
            <person name="Hu-Tang G.R."/>
            <person name="Wang J.P."/>
            <person name="Wang J.H."/>
            <person name="Sun Y.H."/>
            <person name="Ni S.B."/>
            <person name="Chen W.B."/>
            <person name="Zhang X.C."/>
            <person name="Jiao Y.N."/>
            <person name="Eichler E.E."/>
            <person name="Li G.H."/>
            <person name="Liu X."/>
            <person name="Gao L.Z."/>
        </authorList>
    </citation>
    <scope>NUCLEOTIDE SEQUENCE [LARGE SCALE GENOMIC DNA]</scope>
    <source>
        <strain evidence="7">cv. GT1</strain>
        <tissue evidence="6">Leaf</tissue>
    </source>
</reference>
<dbReference type="Gene3D" id="1.10.238.10">
    <property type="entry name" value="EF-hand"/>
    <property type="match status" value="1"/>
</dbReference>
<dbReference type="PANTHER" id="PTHR10891">
    <property type="entry name" value="EF-HAND CALCIUM-BINDING DOMAIN CONTAINING PROTEIN"/>
    <property type="match status" value="1"/>
</dbReference>
<feature type="compositionally biased region" description="Polar residues" evidence="4">
    <location>
        <begin position="418"/>
        <end position="427"/>
    </location>
</feature>
<dbReference type="EMBL" id="JAAGAX010000008">
    <property type="protein sequence ID" value="KAF2306606.1"/>
    <property type="molecule type" value="Genomic_DNA"/>
</dbReference>
<protein>
    <recommendedName>
        <fullName evidence="5">EF-hand domain-containing protein</fullName>
    </recommendedName>
</protein>
<organism evidence="6 7">
    <name type="scientific">Hevea brasiliensis</name>
    <name type="common">Para rubber tree</name>
    <name type="synonym">Siphonia brasiliensis</name>
    <dbReference type="NCBI Taxonomy" id="3981"/>
    <lineage>
        <taxon>Eukaryota</taxon>
        <taxon>Viridiplantae</taxon>
        <taxon>Streptophyta</taxon>
        <taxon>Embryophyta</taxon>
        <taxon>Tracheophyta</taxon>
        <taxon>Spermatophyta</taxon>
        <taxon>Magnoliopsida</taxon>
        <taxon>eudicotyledons</taxon>
        <taxon>Gunneridae</taxon>
        <taxon>Pentapetalae</taxon>
        <taxon>rosids</taxon>
        <taxon>fabids</taxon>
        <taxon>Malpighiales</taxon>
        <taxon>Euphorbiaceae</taxon>
        <taxon>Crotonoideae</taxon>
        <taxon>Micrandreae</taxon>
        <taxon>Hevea</taxon>
    </lineage>
</organism>
<name>A0A6A6M2T9_HEVBR</name>
<proteinExistence type="predicted"/>
<dbReference type="InterPro" id="IPR011992">
    <property type="entry name" value="EF-hand-dom_pair"/>
</dbReference>
<keyword evidence="2" id="KW-0677">Repeat</keyword>
<dbReference type="PROSITE" id="PS50222">
    <property type="entry name" value="EF_HAND_2"/>
    <property type="match status" value="2"/>
</dbReference>
<feature type="domain" description="EF-hand" evidence="5">
    <location>
        <begin position="71"/>
        <end position="106"/>
    </location>
</feature>
<dbReference type="InterPro" id="IPR002048">
    <property type="entry name" value="EF_hand_dom"/>
</dbReference>
<dbReference type="AlphaFoldDB" id="A0A6A6M2T9"/>
<dbReference type="FunFam" id="1.10.238.10:FF:000001">
    <property type="entry name" value="Calmodulin 1"/>
    <property type="match status" value="1"/>
</dbReference>
<dbReference type="SMART" id="SM00054">
    <property type="entry name" value="EFh"/>
    <property type="match status" value="2"/>
</dbReference>
<keyword evidence="7" id="KW-1185">Reference proteome</keyword>
<sequence>MITVQDLSQALALLGLDADFSELESTIRSHVRPGNDGLGFDDFVSLHQSLDQAFFSNDEQNVENGQDEMSQEESDLSEAFKVFDEDGDGYISAHELQVVLRKLGMPEAKEIDRIEQMICSVDSNHDGRVDFFEFKDMMRSFTHVDHMETKSIECRDPELEQSFSFSGCCDFKSSSSVAIFSDINQSEDDDDNESYIEIVLEPSRVGFDGGGGSREEEDDCDDEMELRISLSSGVLLPVETKTSDLYKSVNSCASSLSSSSSSAFTFSSSSTGQKVSGINRESSEIGLGDGRPPDANRLDFLASSNSTRKPSKITTTKINSGMMMKFFIKFRALKLGTLLASFLKASQAKSSTDKVKTREESTLWTYNQSLMDKGSLQERKQGERSRALELNLDAIRGVLEGMSIRSLRRKDRRRTKSCPGSTKSSPIHQRFPSETYKISSSAVTDNSIQAAIAHCKRSFGPNI</sequence>
<dbReference type="Proteomes" id="UP000467840">
    <property type="component" value="Chromosome 9"/>
</dbReference>
<evidence type="ECO:0000256" key="1">
    <source>
        <dbReference type="ARBA" id="ARBA00022723"/>
    </source>
</evidence>
<dbReference type="InterPro" id="IPR018247">
    <property type="entry name" value="EF_Hand_1_Ca_BS"/>
</dbReference>
<dbReference type="PROSITE" id="PS00018">
    <property type="entry name" value="EF_HAND_1"/>
    <property type="match status" value="2"/>
</dbReference>
<evidence type="ECO:0000313" key="7">
    <source>
        <dbReference type="Proteomes" id="UP000467840"/>
    </source>
</evidence>
<feature type="compositionally biased region" description="Low complexity" evidence="4">
    <location>
        <begin position="256"/>
        <end position="271"/>
    </location>
</feature>
<gene>
    <name evidence="6" type="ORF">GH714_019746</name>
</gene>
<evidence type="ECO:0000256" key="4">
    <source>
        <dbReference type="SAM" id="MobiDB-lite"/>
    </source>
</evidence>
<evidence type="ECO:0000256" key="3">
    <source>
        <dbReference type="ARBA" id="ARBA00022837"/>
    </source>
</evidence>
<evidence type="ECO:0000256" key="2">
    <source>
        <dbReference type="ARBA" id="ARBA00022737"/>
    </source>
</evidence>
<dbReference type="Pfam" id="PF13499">
    <property type="entry name" value="EF-hand_7"/>
    <property type="match status" value="1"/>
</dbReference>
<accession>A0A6A6M2T9</accession>
<feature type="region of interest" description="Disordered" evidence="4">
    <location>
        <begin position="256"/>
        <end position="296"/>
    </location>
</feature>
<dbReference type="GO" id="GO:0005509">
    <property type="term" value="F:calcium ion binding"/>
    <property type="evidence" value="ECO:0007669"/>
    <property type="project" value="InterPro"/>
</dbReference>
<evidence type="ECO:0000259" key="5">
    <source>
        <dbReference type="PROSITE" id="PS50222"/>
    </source>
</evidence>
<keyword evidence="1" id="KW-0479">Metal-binding</keyword>
<feature type="region of interest" description="Disordered" evidence="4">
    <location>
        <begin position="408"/>
        <end position="431"/>
    </location>
</feature>
<evidence type="ECO:0000313" key="6">
    <source>
        <dbReference type="EMBL" id="KAF2306606.1"/>
    </source>
</evidence>
<keyword evidence="3" id="KW-0106">Calcium</keyword>
<feature type="domain" description="EF-hand" evidence="5">
    <location>
        <begin position="109"/>
        <end position="144"/>
    </location>
</feature>
<dbReference type="CDD" id="cd00051">
    <property type="entry name" value="EFh"/>
    <property type="match status" value="1"/>
</dbReference>
<comment type="caution">
    <text evidence="6">The sequence shown here is derived from an EMBL/GenBank/DDBJ whole genome shotgun (WGS) entry which is preliminary data.</text>
</comment>